<dbReference type="EMBL" id="FQ312005">
    <property type="protein sequence ID" value="CBW27858.1"/>
    <property type="molecule type" value="Genomic_DNA"/>
</dbReference>
<keyword evidence="1" id="KW-0548">Nucleotidyltransferase</keyword>
<dbReference type="PANTHER" id="PTHR21485:SF3">
    <property type="entry name" value="N-ACYLNEURAMINATE CYTIDYLYLTRANSFERASE"/>
    <property type="match status" value="1"/>
</dbReference>
<evidence type="ECO:0000313" key="2">
    <source>
        <dbReference type="Proteomes" id="UP000008963"/>
    </source>
</evidence>
<dbReference type="InterPro" id="IPR029044">
    <property type="entry name" value="Nucleotide-diphossugar_trans"/>
</dbReference>
<sequence length="241" mass="28027">MTRKRKIIAMVPVRYGSTRVKKKNLRLIDGRPLVSYVLEALSKTTIFDEVYLNSEHEIFEEIAHEYGAKFYKREAHLASNTATNDEFAYDFMKNTDGDILIQVLATSPLVTPEEIEDFVSEMIKDEKDILISVERNQISNFYQGKPLNFNRLEKNPLSQNMEPVFTYASVMMGWTYKSFIENMEKFGCAYHGGDKEFHLYEVNSLATIDIDREEDFQLAEALLVSRKHMKPVKIQYYGESE</sequence>
<dbReference type="Gene3D" id="3.90.550.10">
    <property type="entry name" value="Spore Coat Polysaccharide Biosynthesis Protein SpsA, Chain A"/>
    <property type="match status" value="1"/>
</dbReference>
<reference evidence="2" key="1">
    <citation type="journal article" date="2013" name="ISME J.">
        <title>A small predatory core genome in the divergent marine Bacteriovorax marinus SJ and the terrestrial Bdellovibrio bacteriovorus.</title>
        <authorList>
            <person name="Crossman L.C."/>
            <person name="Chen H."/>
            <person name="Cerdeno-Tarraga A.M."/>
            <person name="Brooks K."/>
            <person name="Quail M.A."/>
            <person name="Pineiro S.A."/>
            <person name="Hobley L."/>
            <person name="Sockett R.E."/>
            <person name="Bentley S.D."/>
            <person name="Parkhill J."/>
            <person name="Williams H.N."/>
            <person name="Stine O.C."/>
        </authorList>
    </citation>
    <scope>NUCLEOTIDE SEQUENCE [LARGE SCALE GENOMIC DNA]</scope>
    <source>
        <strain evidence="2">ATCC BAA-682 / DSM 15412 / SJ</strain>
    </source>
</reference>
<organism evidence="1 2">
    <name type="scientific">Halobacteriovorax marinus (strain ATCC BAA-682 / DSM 15412 / SJ)</name>
    <name type="common">Bacteriovorax marinus</name>
    <dbReference type="NCBI Taxonomy" id="862908"/>
    <lineage>
        <taxon>Bacteria</taxon>
        <taxon>Pseudomonadati</taxon>
        <taxon>Bdellovibrionota</taxon>
        <taxon>Bacteriovoracia</taxon>
        <taxon>Bacteriovoracales</taxon>
        <taxon>Halobacteriovoraceae</taxon>
        <taxon>Halobacteriovorax</taxon>
    </lineage>
</organism>
<dbReference type="Pfam" id="PF02348">
    <property type="entry name" value="CTP_transf_3"/>
    <property type="match status" value="1"/>
</dbReference>
<keyword evidence="2" id="KW-1185">Reference proteome</keyword>
<dbReference type="SUPFAM" id="SSF53448">
    <property type="entry name" value="Nucleotide-diphospho-sugar transferases"/>
    <property type="match status" value="1"/>
</dbReference>
<dbReference type="PATRIC" id="fig|862908.3.peg.2964"/>
<dbReference type="PANTHER" id="PTHR21485">
    <property type="entry name" value="HAD SUPERFAMILY MEMBERS CMAS AND KDSC"/>
    <property type="match status" value="1"/>
</dbReference>
<dbReference type="GO" id="GO:0008781">
    <property type="term" value="F:N-acylneuraminate cytidylyltransferase activity"/>
    <property type="evidence" value="ECO:0007669"/>
    <property type="project" value="UniProtKB-EC"/>
</dbReference>
<dbReference type="KEGG" id="bmx:BMS_3100"/>
<dbReference type="STRING" id="862908.BMS_3100"/>
<keyword evidence="1" id="KW-0808">Transferase</keyword>
<dbReference type="InterPro" id="IPR003329">
    <property type="entry name" value="Cytidylyl_trans"/>
</dbReference>
<gene>
    <name evidence="1" type="primary">neuA</name>
    <name evidence="1" type="ordered locus">BMS_3100</name>
</gene>
<dbReference type="RefSeq" id="WP_014245628.1">
    <property type="nucleotide sequence ID" value="NC_016620.1"/>
</dbReference>
<proteinExistence type="predicted"/>
<dbReference type="AlphaFoldDB" id="E1WZG9"/>
<dbReference type="eggNOG" id="COG1083">
    <property type="taxonomic scope" value="Bacteria"/>
</dbReference>
<name>E1WZG9_HALMS</name>
<dbReference type="OrthoDB" id="9805604at2"/>
<dbReference type="EC" id="2.7.7.43" evidence="1"/>
<accession>E1WZG9</accession>
<dbReference type="Proteomes" id="UP000008963">
    <property type="component" value="Chromosome"/>
</dbReference>
<dbReference type="InterPro" id="IPR050793">
    <property type="entry name" value="CMP-NeuNAc_synthase"/>
</dbReference>
<evidence type="ECO:0000313" key="1">
    <source>
        <dbReference type="EMBL" id="CBW27858.1"/>
    </source>
</evidence>
<protein>
    <submittedName>
        <fullName evidence="1">CMP-N-acetlyneuraminic acid synthetase</fullName>
        <ecNumber evidence="1">2.7.7.43</ecNumber>
    </submittedName>
</protein>
<dbReference type="HOGENOM" id="CLU_042930_3_0_7"/>